<sequence>MPLSARLKQGTSAEHSRLDKRIMKLSPFADRQRFSRFVRMQVRLHAVTENLYNSSELQSLLPSLAKGDRLAKVLADSQDLGVSEVELAQDIFAAKAVPKASKLGALGWVYTQEGSSMGGAILFKIAKEKLGLSEEFGARHLAGHAEGRARYWRKVTGDLDAIQLDDIQMQEVIAGAIDAFNFVYQSVDELYKDLDSKAAC</sequence>
<reference evidence="1" key="1">
    <citation type="submission" date="2018-01" db="EMBL/GenBank/DDBJ databases">
        <authorList>
            <person name="Yu X.-D."/>
        </authorList>
    </citation>
    <scope>NUCLEOTIDE SEQUENCE</scope>
    <source>
        <strain evidence="1">ZX-21</strain>
    </source>
</reference>
<dbReference type="Pfam" id="PF01126">
    <property type="entry name" value="Heme_oxygenase"/>
    <property type="match status" value="1"/>
</dbReference>
<dbReference type="GO" id="GO:0004392">
    <property type="term" value="F:heme oxygenase (decyclizing) activity"/>
    <property type="evidence" value="ECO:0007669"/>
    <property type="project" value="InterPro"/>
</dbReference>
<dbReference type="CDD" id="cd19166">
    <property type="entry name" value="HemeO-bac"/>
    <property type="match status" value="1"/>
</dbReference>
<protein>
    <submittedName>
        <fullName evidence="1">Biliverdin-producing heme oxygenase</fullName>
    </submittedName>
</protein>
<evidence type="ECO:0000313" key="2">
    <source>
        <dbReference type="Proteomes" id="UP000237222"/>
    </source>
</evidence>
<dbReference type="SUPFAM" id="SSF48613">
    <property type="entry name" value="Heme oxygenase-like"/>
    <property type="match status" value="1"/>
</dbReference>
<organism evidence="1 2">
    <name type="scientific">Zhongshania marina</name>
    <dbReference type="NCBI Taxonomy" id="2304603"/>
    <lineage>
        <taxon>Bacteria</taxon>
        <taxon>Pseudomonadati</taxon>
        <taxon>Pseudomonadota</taxon>
        <taxon>Gammaproteobacteria</taxon>
        <taxon>Cellvibrionales</taxon>
        <taxon>Spongiibacteraceae</taxon>
        <taxon>Zhongshania</taxon>
    </lineage>
</organism>
<name>A0A2S4HBY8_9GAMM</name>
<dbReference type="GO" id="GO:0006788">
    <property type="term" value="P:heme oxidation"/>
    <property type="evidence" value="ECO:0007669"/>
    <property type="project" value="InterPro"/>
</dbReference>
<dbReference type="Gene3D" id="1.20.910.10">
    <property type="entry name" value="Heme oxygenase-like"/>
    <property type="match status" value="1"/>
</dbReference>
<dbReference type="InterPro" id="IPR016084">
    <property type="entry name" value="Haem_Oase-like_multi-hlx"/>
</dbReference>
<proteinExistence type="predicted"/>
<accession>A0A2S4HBY8</accession>
<gene>
    <name evidence="1" type="ORF">C0068_17205</name>
</gene>
<comment type="caution">
    <text evidence="1">The sequence shown here is derived from an EMBL/GenBank/DDBJ whole genome shotgun (WGS) entry which is preliminary data.</text>
</comment>
<dbReference type="AlphaFoldDB" id="A0A2S4HBY8"/>
<dbReference type="Proteomes" id="UP000237222">
    <property type="component" value="Unassembled WGS sequence"/>
</dbReference>
<evidence type="ECO:0000313" key="1">
    <source>
        <dbReference type="EMBL" id="POP51480.1"/>
    </source>
</evidence>
<dbReference type="EMBL" id="PQGG01000040">
    <property type="protein sequence ID" value="POP51480.1"/>
    <property type="molecule type" value="Genomic_DNA"/>
</dbReference>
<dbReference type="InterPro" id="IPR016053">
    <property type="entry name" value="Haem_Oase-like"/>
</dbReference>
<dbReference type="OrthoDB" id="9149607at2"/>